<dbReference type="AlphaFoldDB" id="A0AAW6SPS4"/>
<proteinExistence type="predicted"/>
<comment type="caution">
    <text evidence="1">The sequence shown here is derived from an EMBL/GenBank/DDBJ whole genome shotgun (WGS) entry which is preliminary data.</text>
</comment>
<evidence type="ECO:0000313" key="2">
    <source>
        <dbReference type="Proteomes" id="UP001159179"/>
    </source>
</evidence>
<name>A0AAW6SPS4_9BACI</name>
<dbReference type="Proteomes" id="UP001159179">
    <property type="component" value="Unassembled WGS sequence"/>
</dbReference>
<dbReference type="Gene3D" id="3.40.630.40">
    <property type="entry name" value="Zn-dependent exopeptidases"/>
    <property type="match status" value="1"/>
</dbReference>
<organism evidence="1 2">
    <name type="scientific">Heyndrickxia oleronia</name>
    <dbReference type="NCBI Taxonomy" id="38875"/>
    <lineage>
        <taxon>Bacteria</taxon>
        <taxon>Bacillati</taxon>
        <taxon>Bacillota</taxon>
        <taxon>Bacilli</taxon>
        <taxon>Bacillales</taxon>
        <taxon>Bacillaceae</taxon>
        <taxon>Heyndrickxia</taxon>
    </lineage>
</organism>
<dbReference type="EMBL" id="JAROYP010000003">
    <property type="protein sequence ID" value="MDH5160825.1"/>
    <property type="molecule type" value="Genomic_DNA"/>
</dbReference>
<sequence length="227" mass="26063">MKINYIHKKYLKYNKGKAVISSHIEALHAAPPAADLYTDKLVENIVEKIGCAGIIGTVSRKYADLNRSPSVENFEAIIEYRETIKDILQYLTILDISSGEIVKPYLHLSIHGMKDAHYGPFAIEIGTLNGKSCSKEMKLWFERSITNGLKGYLPEVNVIFDRKFIGDRSIAYHRLGDGQEYEGYKDHFQTFQMEISFTLRKNYSEELVHLISKIITDFQEEFIINCD</sequence>
<protein>
    <submittedName>
        <fullName evidence="1">Uncharacterized protein</fullName>
    </submittedName>
</protein>
<reference evidence="1" key="1">
    <citation type="submission" date="2023-03" db="EMBL/GenBank/DDBJ databases">
        <title>Bacterial isolates from washroom surfaces on a university campus.</title>
        <authorList>
            <person name="Holman D.B."/>
            <person name="Gzyl K.E."/>
            <person name="Taheri A.E."/>
        </authorList>
    </citation>
    <scope>NUCLEOTIDE SEQUENCE</scope>
    <source>
        <strain evidence="1">RD03</strain>
    </source>
</reference>
<evidence type="ECO:0000313" key="1">
    <source>
        <dbReference type="EMBL" id="MDH5160825.1"/>
    </source>
</evidence>
<dbReference type="SUPFAM" id="SSF53187">
    <property type="entry name" value="Zn-dependent exopeptidases"/>
    <property type="match status" value="1"/>
</dbReference>
<accession>A0AAW6SPS4</accession>
<dbReference type="RefSeq" id="WP_280616314.1">
    <property type="nucleotide sequence ID" value="NZ_JAROYP010000003.1"/>
</dbReference>
<gene>
    <name evidence="1" type="ORF">P5X88_07735</name>
</gene>